<dbReference type="EMBL" id="JARKIE010000380">
    <property type="protein sequence ID" value="KAJ7648445.1"/>
    <property type="molecule type" value="Genomic_DNA"/>
</dbReference>
<evidence type="ECO:0000313" key="2">
    <source>
        <dbReference type="EMBL" id="KAJ7648445.1"/>
    </source>
</evidence>
<comment type="caution">
    <text evidence="2">The sequence shown here is derived from an EMBL/GenBank/DDBJ whole genome shotgun (WGS) entry which is preliminary data.</text>
</comment>
<protein>
    <submittedName>
        <fullName evidence="2">Uncharacterized protein</fullName>
    </submittedName>
</protein>
<sequence>MDGARYKSGPEADIKLRCREAENDILTVQAASLALSAVKKARDLDCRGQAGITRLQRNLQKAELMKTFEVMMYNRARVALITLGHMAQDAVEPYPPLTQRDARRKETHLYRAKRDSRLFDGTAWYLQSRVMILGALLAGTQTLKRSGFLQSERAPKHLRDIAPDGVVVDRPLSSEAEDSDLEMSPSKQGKPRGKLKT</sequence>
<name>A0AAD7G0W7_MYCRO</name>
<keyword evidence="3" id="KW-1185">Reference proteome</keyword>
<evidence type="ECO:0000313" key="3">
    <source>
        <dbReference type="Proteomes" id="UP001221757"/>
    </source>
</evidence>
<reference evidence="2" key="1">
    <citation type="submission" date="2023-03" db="EMBL/GenBank/DDBJ databases">
        <title>Massive genome expansion in bonnet fungi (Mycena s.s.) driven by repeated elements and novel gene families across ecological guilds.</title>
        <authorList>
            <consortium name="Lawrence Berkeley National Laboratory"/>
            <person name="Harder C.B."/>
            <person name="Miyauchi S."/>
            <person name="Viragh M."/>
            <person name="Kuo A."/>
            <person name="Thoen E."/>
            <person name="Andreopoulos B."/>
            <person name="Lu D."/>
            <person name="Skrede I."/>
            <person name="Drula E."/>
            <person name="Henrissat B."/>
            <person name="Morin E."/>
            <person name="Kohler A."/>
            <person name="Barry K."/>
            <person name="LaButti K."/>
            <person name="Morin E."/>
            <person name="Salamov A."/>
            <person name="Lipzen A."/>
            <person name="Mereny Z."/>
            <person name="Hegedus B."/>
            <person name="Baldrian P."/>
            <person name="Stursova M."/>
            <person name="Weitz H."/>
            <person name="Taylor A."/>
            <person name="Grigoriev I.V."/>
            <person name="Nagy L.G."/>
            <person name="Martin F."/>
            <person name="Kauserud H."/>
        </authorList>
    </citation>
    <scope>NUCLEOTIDE SEQUENCE</scope>
    <source>
        <strain evidence="2">CBHHK067</strain>
    </source>
</reference>
<accession>A0AAD7G0W7</accession>
<evidence type="ECO:0000256" key="1">
    <source>
        <dbReference type="SAM" id="MobiDB-lite"/>
    </source>
</evidence>
<dbReference type="AlphaFoldDB" id="A0AAD7G0W7"/>
<organism evidence="2 3">
    <name type="scientific">Mycena rosella</name>
    <name type="common">Pink bonnet</name>
    <name type="synonym">Agaricus rosellus</name>
    <dbReference type="NCBI Taxonomy" id="1033263"/>
    <lineage>
        <taxon>Eukaryota</taxon>
        <taxon>Fungi</taxon>
        <taxon>Dikarya</taxon>
        <taxon>Basidiomycota</taxon>
        <taxon>Agaricomycotina</taxon>
        <taxon>Agaricomycetes</taxon>
        <taxon>Agaricomycetidae</taxon>
        <taxon>Agaricales</taxon>
        <taxon>Marasmiineae</taxon>
        <taxon>Mycenaceae</taxon>
        <taxon>Mycena</taxon>
    </lineage>
</organism>
<dbReference type="Proteomes" id="UP001221757">
    <property type="component" value="Unassembled WGS sequence"/>
</dbReference>
<feature type="region of interest" description="Disordered" evidence="1">
    <location>
        <begin position="159"/>
        <end position="197"/>
    </location>
</feature>
<proteinExistence type="predicted"/>
<gene>
    <name evidence="2" type="ORF">B0H17DRAFT_1215630</name>
</gene>